<evidence type="ECO:0000256" key="5">
    <source>
        <dbReference type="ARBA" id="ARBA00022989"/>
    </source>
</evidence>
<dbReference type="RefSeq" id="WP_286263977.1">
    <property type="nucleotide sequence ID" value="NZ_AP028056.1"/>
</dbReference>
<dbReference type="InterPro" id="IPR051311">
    <property type="entry name" value="DedA_domain"/>
</dbReference>
<dbReference type="AlphaFoldDB" id="A0AAN0KE62"/>
<evidence type="ECO:0000259" key="9">
    <source>
        <dbReference type="Pfam" id="PF09335"/>
    </source>
</evidence>
<organism evidence="10 11">
    <name type="scientific">Brooklawnia propionicigenes</name>
    <dbReference type="NCBI Taxonomy" id="3041175"/>
    <lineage>
        <taxon>Bacteria</taxon>
        <taxon>Bacillati</taxon>
        <taxon>Actinomycetota</taxon>
        <taxon>Actinomycetes</taxon>
        <taxon>Propionibacteriales</taxon>
        <taxon>Propionibacteriaceae</taxon>
        <taxon>Brooklawnia</taxon>
    </lineage>
</organism>
<feature type="compositionally biased region" description="Basic and acidic residues" evidence="7">
    <location>
        <begin position="29"/>
        <end position="44"/>
    </location>
</feature>
<feature type="region of interest" description="Disordered" evidence="7">
    <location>
        <begin position="1"/>
        <end position="48"/>
    </location>
</feature>
<comment type="subcellular location">
    <subcellularLocation>
        <location evidence="1">Cell membrane</location>
        <topology evidence="1">Multi-pass membrane protein</topology>
    </subcellularLocation>
</comment>
<dbReference type="EMBL" id="AP028056">
    <property type="protein sequence ID" value="BEH02389.1"/>
    <property type="molecule type" value="Genomic_DNA"/>
</dbReference>
<comment type="similarity">
    <text evidence="2">Belongs to the DedA family.</text>
</comment>
<protein>
    <submittedName>
        <fullName evidence="10">Membrane protein</fullName>
    </submittedName>
</protein>
<feature type="transmembrane region" description="Helical" evidence="8">
    <location>
        <begin position="208"/>
        <end position="227"/>
    </location>
</feature>
<evidence type="ECO:0000256" key="6">
    <source>
        <dbReference type="ARBA" id="ARBA00023136"/>
    </source>
</evidence>
<evidence type="ECO:0000256" key="7">
    <source>
        <dbReference type="SAM" id="MobiDB-lite"/>
    </source>
</evidence>
<feature type="transmembrane region" description="Helical" evidence="8">
    <location>
        <begin position="242"/>
        <end position="260"/>
    </location>
</feature>
<reference evidence="10" key="1">
    <citation type="journal article" date="2024" name="Int. J. Syst. Evol. Microbiol.">
        <title>Brooklawnia propionicigenes sp. nov., a facultatively anaerobic, propionate-producing bacterium isolated from a methanogenic reactor treating waste from cattle farms.</title>
        <authorList>
            <person name="Akita Y."/>
            <person name="Ueki A."/>
            <person name="Tonouchi A."/>
            <person name="Sugawara Y."/>
            <person name="Honma S."/>
            <person name="Kaku N."/>
            <person name="Ueki K."/>
        </authorList>
    </citation>
    <scope>NUCLEOTIDE SEQUENCE</scope>
    <source>
        <strain evidence="10">SH051</strain>
    </source>
</reference>
<evidence type="ECO:0000256" key="4">
    <source>
        <dbReference type="ARBA" id="ARBA00022692"/>
    </source>
</evidence>
<accession>A0AAN0KE62</accession>
<dbReference type="PANTHER" id="PTHR42709:SF6">
    <property type="entry name" value="UNDECAPRENYL PHOSPHATE TRANSPORTER A"/>
    <property type="match status" value="1"/>
</dbReference>
<feature type="domain" description="VTT" evidence="9">
    <location>
        <begin position="117"/>
        <end position="226"/>
    </location>
</feature>
<evidence type="ECO:0000256" key="1">
    <source>
        <dbReference type="ARBA" id="ARBA00004651"/>
    </source>
</evidence>
<name>A0AAN0KE62_9ACTN</name>
<dbReference type="PANTHER" id="PTHR42709">
    <property type="entry name" value="ALKALINE PHOSPHATASE LIKE PROTEIN"/>
    <property type="match status" value="1"/>
</dbReference>
<gene>
    <name evidence="10" type="ORF">brsh051_16700</name>
</gene>
<keyword evidence="6 8" id="KW-0472">Membrane</keyword>
<evidence type="ECO:0000313" key="11">
    <source>
        <dbReference type="Proteomes" id="UP001431656"/>
    </source>
</evidence>
<keyword evidence="4 8" id="KW-0812">Transmembrane</keyword>
<keyword evidence="3" id="KW-1003">Cell membrane</keyword>
<evidence type="ECO:0000256" key="8">
    <source>
        <dbReference type="SAM" id="Phobius"/>
    </source>
</evidence>
<feature type="transmembrane region" description="Helical" evidence="8">
    <location>
        <begin position="117"/>
        <end position="137"/>
    </location>
</feature>
<feature type="transmembrane region" description="Helical" evidence="8">
    <location>
        <begin position="172"/>
        <end position="196"/>
    </location>
</feature>
<evidence type="ECO:0000256" key="2">
    <source>
        <dbReference type="ARBA" id="ARBA00010792"/>
    </source>
</evidence>
<proteinExistence type="inferred from homology"/>
<dbReference type="Proteomes" id="UP001431656">
    <property type="component" value="Chromosome"/>
</dbReference>
<feature type="transmembrane region" description="Helical" evidence="8">
    <location>
        <begin position="60"/>
        <end position="84"/>
    </location>
</feature>
<sequence>MADERPTEISRHDEPVDPVDAGALPGEAVRPDAAGDKQPEREWWDDPGMPWRRKPTRTDIACMSWIGFLGLFSLAMLPLRAWLLGSPDRLPWLVGLLGSRSGTTLLGSVVRVGTDLPFVWPILLGTLMSIKLDWTYWWAGKLWGRGMIEVWAGKSQRAARNYARAERWANKLGWVGMFVAYVPIPLPLTAVIFVLAGAQGMSWKKFMMLDFASCLLWLIGFFSFGYLVGEPAVKVLEFYSKFANYVAIALVVAVVALTFMRSSRKG</sequence>
<dbReference type="KEGG" id="broo:brsh051_16700"/>
<evidence type="ECO:0000313" key="10">
    <source>
        <dbReference type="EMBL" id="BEH02389.1"/>
    </source>
</evidence>
<keyword evidence="11" id="KW-1185">Reference proteome</keyword>
<dbReference type="InterPro" id="IPR032816">
    <property type="entry name" value="VTT_dom"/>
</dbReference>
<evidence type="ECO:0000256" key="3">
    <source>
        <dbReference type="ARBA" id="ARBA00022475"/>
    </source>
</evidence>
<dbReference type="GO" id="GO:0005886">
    <property type="term" value="C:plasma membrane"/>
    <property type="evidence" value="ECO:0007669"/>
    <property type="project" value="UniProtKB-SubCell"/>
</dbReference>
<dbReference type="Pfam" id="PF09335">
    <property type="entry name" value="VTT_dom"/>
    <property type="match status" value="1"/>
</dbReference>
<keyword evidence="5 8" id="KW-1133">Transmembrane helix</keyword>
<feature type="compositionally biased region" description="Basic and acidic residues" evidence="7">
    <location>
        <begin position="1"/>
        <end position="15"/>
    </location>
</feature>